<dbReference type="OrthoDB" id="1938670at2759"/>
<accession>A0A9D4ADN8</accession>
<comment type="caution">
    <text evidence="1">The sequence shown here is derived from an EMBL/GenBank/DDBJ whole genome shotgun (WGS) entry which is preliminary data.</text>
</comment>
<name>A0A9D4ADN8_9ROSI</name>
<evidence type="ECO:0000313" key="1">
    <source>
        <dbReference type="EMBL" id="KAH1108015.1"/>
    </source>
</evidence>
<protein>
    <submittedName>
        <fullName evidence="1">Uncharacterized protein</fullName>
    </submittedName>
</protein>
<evidence type="ECO:0000313" key="2">
    <source>
        <dbReference type="Proteomes" id="UP000828251"/>
    </source>
</evidence>
<organism evidence="1 2">
    <name type="scientific">Gossypium stocksii</name>
    <dbReference type="NCBI Taxonomy" id="47602"/>
    <lineage>
        <taxon>Eukaryota</taxon>
        <taxon>Viridiplantae</taxon>
        <taxon>Streptophyta</taxon>
        <taxon>Embryophyta</taxon>
        <taxon>Tracheophyta</taxon>
        <taxon>Spermatophyta</taxon>
        <taxon>Magnoliopsida</taxon>
        <taxon>eudicotyledons</taxon>
        <taxon>Gunneridae</taxon>
        <taxon>Pentapetalae</taxon>
        <taxon>rosids</taxon>
        <taxon>malvids</taxon>
        <taxon>Malvales</taxon>
        <taxon>Malvaceae</taxon>
        <taxon>Malvoideae</taxon>
        <taxon>Gossypium</taxon>
    </lineage>
</organism>
<keyword evidence="2" id="KW-1185">Reference proteome</keyword>
<dbReference type="AlphaFoldDB" id="A0A9D4ADN8"/>
<sequence>MFSAIKVNDEPEKAPMRLGSIMHFVIAKRDKENEKRWKGNEDFKVIHFDDYDYVLDLNFLEKVNALLFPFEDCMCVLDTRQQQCVMLVSRDLRGGTKVLSTIQVAKDIHCGKNIDSVDLNAMKTPLEMLEV</sequence>
<proteinExistence type="predicted"/>
<reference evidence="1 2" key="1">
    <citation type="journal article" date="2021" name="Plant Biotechnol. J.">
        <title>Multi-omics assisted identification of the key and species-specific regulatory components of drought-tolerant mechanisms in Gossypium stocksii.</title>
        <authorList>
            <person name="Yu D."/>
            <person name="Ke L."/>
            <person name="Zhang D."/>
            <person name="Wu Y."/>
            <person name="Sun Y."/>
            <person name="Mei J."/>
            <person name="Sun J."/>
            <person name="Sun Y."/>
        </authorList>
    </citation>
    <scope>NUCLEOTIDE SEQUENCE [LARGE SCALE GENOMIC DNA]</scope>
    <source>
        <strain evidence="2">cv. E1</strain>
        <tissue evidence="1">Leaf</tissue>
    </source>
</reference>
<dbReference type="Proteomes" id="UP000828251">
    <property type="component" value="Unassembled WGS sequence"/>
</dbReference>
<gene>
    <name evidence="1" type="ORF">J1N35_011783</name>
</gene>
<dbReference type="EMBL" id="JAIQCV010000004">
    <property type="protein sequence ID" value="KAH1108015.1"/>
    <property type="molecule type" value="Genomic_DNA"/>
</dbReference>